<accession>A0A5C8HS01</accession>
<dbReference type="PANTHER" id="PTHR45436">
    <property type="entry name" value="SENSOR HISTIDINE KINASE YKOH"/>
    <property type="match status" value="1"/>
</dbReference>
<keyword evidence="7 13" id="KW-0418">Kinase</keyword>
<dbReference type="Pfam" id="PF00512">
    <property type="entry name" value="HisKA"/>
    <property type="match status" value="1"/>
</dbReference>
<dbReference type="GO" id="GO:0000155">
    <property type="term" value="F:phosphorelay sensor kinase activity"/>
    <property type="evidence" value="ECO:0007669"/>
    <property type="project" value="InterPro"/>
</dbReference>
<dbReference type="SMART" id="SM00388">
    <property type="entry name" value="HisKA"/>
    <property type="match status" value="1"/>
</dbReference>
<feature type="domain" description="HAMP" evidence="12">
    <location>
        <begin position="91"/>
        <end position="144"/>
    </location>
</feature>
<dbReference type="RefSeq" id="WP_147824643.1">
    <property type="nucleotide sequence ID" value="NZ_BAAARG010000001.1"/>
</dbReference>
<keyword evidence="10" id="KW-0472">Membrane</keyword>
<dbReference type="Pfam" id="PF02518">
    <property type="entry name" value="HATPase_c"/>
    <property type="match status" value="1"/>
</dbReference>
<evidence type="ECO:0000256" key="4">
    <source>
        <dbReference type="ARBA" id="ARBA00022553"/>
    </source>
</evidence>
<dbReference type="InterPro" id="IPR003594">
    <property type="entry name" value="HATPase_dom"/>
</dbReference>
<name>A0A5C8HS01_9MICO</name>
<dbReference type="Gene3D" id="1.10.287.130">
    <property type="match status" value="1"/>
</dbReference>
<proteinExistence type="predicted"/>
<feature type="transmembrane region" description="Helical" evidence="10">
    <location>
        <begin position="66"/>
        <end position="90"/>
    </location>
</feature>
<evidence type="ECO:0000256" key="1">
    <source>
        <dbReference type="ARBA" id="ARBA00000085"/>
    </source>
</evidence>
<keyword evidence="6 10" id="KW-0812">Transmembrane</keyword>
<dbReference type="AlphaFoldDB" id="A0A5C8HS01"/>
<dbReference type="InterPro" id="IPR036890">
    <property type="entry name" value="HATPase_C_sf"/>
</dbReference>
<dbReference type="OrthoDB" id="9786919at2"/>
<evidence type="ECO:0000259" key="11">
    <source>
        <dbReference type="PROSITE" id="PS50109"/>
    </source>
</evidence>
<evidence type="ECO:0000313" key="14">
    <source>
        <dbReference type="Proteomes" id="UP000321196"/>
    </source>
</evidence>
<dbReference type="CDD" id="cd06225">
    <property type="entry name" value="HAMP"/>
    <property type="match status" value="1"/>
</dbReference>
<dbReference type="Proteomes" id="UP000321196">
    <property type="component" value="Unassembled WGS sequence"/>
</dbReference>
<evidence type="ECO:0000256" key="2">
    <source>
        <dbReference type="ARBA" id="ARBA00004236"/>
    </source>
</evidence>
<keyword evidence="4" id="KW-0597">Phosphoprotein</keyword>
<protein>
    <recommendedName>
        <fullName evidence="3">histidine kinase</fullName>
        <ecNumber evidence="3">2.7.13.3</ecNumber>
    </recommendedName>
</protein>
<dbReference type="SUPFAM" id="SSF47384">
    <property type="entry name" value="Homodimeric domain of signal transducing histidine kinase"/>
    <property type="match status" value="1"/>
</dbReference>
<dbReference type="EC" id="2.7.13.3" evidence="3"/>
<keyword evidence="14" id="KW-1185">Reference proteome</keyword>
<keyword evidence="9" id="KW-0902">Two-component regulatory system</keyword>
<evidence type="ECO:0000256" key="5">
    <source>
        <dbReference type="ARBA" id="ARBA00022679"/>
    </source>
</evidence>
<dbReference type="SUPFAM" id="SSF55874">
    <property type="entry name" value="ATPase domain of HSP90 chaperone/DNA topoisomerase II/histidine kinase"/>
    <property type="match status" value="1"/>
</dbReference>
<sequence>MAEQRAPRRPGLSARFRLTLTITAVAVVSAGALWIVTALWVLRYLPTGNYTTDLGWVPGRDDIMEVFTPIATSAFFAIAGLAFFGGWFLAGHILRPLTAISTVAHRVRGGDLTTRVNLPGRADEFRTVADSFDDMLDAVQRTVESQQRFAANASHELRAPLAITRSVLEVAQADPERDLEVTLDKLQRLNDRAVASADALLLLARLDNTAPNLSPVDLSLVAEEALDVLQLVADRHGVEVETDLNQTWVAGNAQLLERLASNLIHNAIVHNAPPGDARRVFVRVDVSEGSAVLRVVNTGPVLETAQVATLTEPFARGSRTTTADDAHTGAGLGLALAATIVRVHGGSLVLRARAAGGLDVTARFAVGAAAPAS</sequence>
<comment type="subcellular location">
    <subcellularLocation>
        <location evidence="2">Cell membrane</location>
    </subcellularLocation>
</comment>
<dbReference type="EMBL" id="VRSW01000001">
    <property type="protein sequence ID" value="TXK05833.1"/>
    <property type="molecule type" value="Genomic_DNA"/>
</dbReference>
<evidence type="ECO:0000256" key="10">
    <source>
        <dbReference type="SAM" id="Phobius"/>
    </source>
</evidence>
<evidence type="ECO:0000256" key="3">
    <source>
        <dbReference type="ARBA" id="ARBA00012438"/>
    </source>
</evidence>
<dbReference type="CDD" id="cd00082">
    <property type="entry name" value="HisKA"/>
    <property type="match status" value="1"/>
</dbReference>
<organism evidence="13 14">
    <name type="scientific">Microbacterium mitrae</name>
    <dbReference type="NCBI Taxonomy" id="664640"/>
    <lineage>
        <taxon>Bacteria</taxon>
        <taxon>Bacillati</taxon>
        <taxon>Actinomycetota</taxon>
        <taxon>Actinomycetes</taxon>
        <taxon>Micrococcales</taxon>
        <taxon>Microbacteriaceae</taxon>
        <taxon>Microbacterium</taxon>
    </lineage>
</organism>
<dbReference type="Gene3D" id="6.10.340.10">
    <property type="match status" value="1"/>
</dbReference>
<comment type="catalytic activity">
    <reaction evidence="1">
        <text>ATP + protein L-histidine = ADP + protein N-phospho-L-histidine.</text>
        <dbReference type="EC" id="2.7.13.3"/>
    </reaction>
</comment>
<dbReference type="Gene3D" id="3.30.565.10">
    <property type="entry name" value="Histidine kinase-like ATPase, C-terminal domain"/>
    <property type="match status" value="1"/>
</dbReference>
<gene>
    <name evidence="13" type="ORF">FVP60_02280</name>
</gene>
<dbReference type="InterPro" id="IPR003661">
    <property type="entry name" value="HisK_dim/P_dom"/>
</dbReference>
<reference evidence="13 14" key="1">
    <citation type="submission" date="2019-08" db="EMBL/GenBank/DDBJ databases">
        <authorList>
            <person name="Dong K."/>
        </authorList>
    </citation>
    <scope>NUCLEOTIDE SEQUENCE [LARGE SCALE GENOMIC DNA]</scope>
    <source>
        <strain evidence="13 14">M4-8</strain>
    </source>
</reference>
<dbReference type="InterPro" id="IPR050428">
    <property type="entry name" value="TCS_sensor_his_kinase"/>
</dbReference>
<dbReference type="Pfam" id="PF00672">
    <property type="entry name" value="HAMP"/>
    <property type="match status" value="1"/>
</dbReference>
<dbReference type="SMART" id="SM00304">
    <property type="entry name" value="HAMP"/>
    <property type="match status" value="1"/>
</dbReference>
<dbReference type="InterPro" id="IPR036097">
    <property type="entry name" value="HisK_dim/P_sf"/>
</dbReference>
<keyword evidence="5" id="KW-0808">Transferase</keyword>
<evidence type="ECO:0000256" key="6">
    <source>
        <dbReference type="ARBA" id="ARBA00022692"/>
    </source>
</evidence>
<keyword evidence="8 10" id="KW-1133">Transmembrane helix</keyword>
<dbReference type="PANTHER" id="PTHR45436:SF5">
    <property type="entry name" value="SENSOR HISTIDINE KINASE TRCS"/>
    <property type="match status" value="1"/>
</dbReference>
<dbReference type="PROSITE" id="PS50109">
    <property type="entry name" value="HIS_KIN"/>
    <property type="match status" value="1"/>
</dbReference>
<feature type="domain" description="Histidine kinase" evidence="11">
    <location>
        <begin position="152"/>
        <end position="368"/>
    </location>
</feature>
<evidence type="ECO:0000256" key="9">
    <source>
        <dbReference type="ARBA" id="ARBA00023012"/>
    </source>
</evidence>
<dbReference type="PROSITE" id="PS50885">
    <property type="entry name" value="HAMP"/>
    <property type="match status" value="1"/>
</dbReference>
<evidence type="ECO:0000259" key="12">
    <source>
        <dbReference type="PROSITE" id="PS50885"/>
    </source>
</evidence>
<feature type="transmembrane region" description="Helical" evidence="10">
    <location>
        <begin position="20"/>
        <end position="46"/>
    </location>
</feature>
<dbReference type="InterPro" id="IPR005467">
    <property type="entry name" value="His_kinase_dom"/>
</dbReference>
<dbReference type="CDD" id="cd00075">
    <property type="entry name" value="HATPase"/>
    <property type="match status" value="1"/>
</dbReference>
<dbReference type="SUPFAM" id="SSF158472">
    <property type="entry name" value="HAMP domain-like"/>
    <property type="match status" value="1"/>
</dbReference>
<dbReference type="SMART" id="SM00387">
    <property type="entry name" value="HATPase_c"/>
    <property type="match status" value="1"/>
</dbReference>
<evidence type="ECO:0000256" key="8">
    <source>
        <dbReference type="ARBA" id="ARBA00022989"/>
    </source>
</evidence>
<evidence type="ECO:0000313" key="13">
    <source>
        <dbReference type="EMBL" id="TXK05833.1"/>
    </source>
</evidence>
<dbReference type="GO" id="GO:0005886">
    <property type="term" value="C:plasma membrane"/>
    <property type="evidence" value="ECO:0007669"/>
    <property type="project" value="UniProtKB-SubCell"/>
</dbReference>
<comment type="caution">
    <text evidence="13">The sequence shown here is derived from an EMBL/GenBank/DDBJ whole genome shotgun (WGS) entry which is preliminary data.</text>
</comment>
<evidence type="ECO:0000256" key="7">
    <source>
        <dbReference type="ARBA" id="ARBA00022777"/>
    </source>
</evidence>
<dbReference type="InterPro" id="IPR003660">
    <property type="entry name" value="HAMP_dom"/>
</dbReference>